<evidence type="ECO:0000313" key="1">
    <source>
        <dbReference type="EMBL" id="KAK7503407.1"/>
    </source>
</evidence>
<name>A0ABD0LVK9_9CAEN</name>
<reference evidence="1 2" key="1">
    <citation type="journal article" date="2023" name="Sci. Data">
        <title>Genome assembly of the Korean intertidal mud-creeper Batillaria attramentaria.</title>
        <authorList>
            <person name="Patra A.K."/>
            <person name="Ho P.T."/>
            <person name="Jun S."/>
            <person name="Lee S.J."/>
            <person name="Kim Y."/>
            <person name="Won Y.J."/>
        </authorList>
    </citation>
    <scope>NUCLEOTIDE SEQUENCE [LARGE SCALE GENOMIC DNA]</scope>
    <source>
        <strain evidence="1">Wonlab-2016</strain>
    </source>
</reference>
<organism evidence="1 2">
    <name type="scientific">Batillaria attramentaria</name>
    <dbReference type="NCBI Taxonomy" id="370345"/>
    <lineage>
        <taxon>Eukaryota</taxon>
        <taxon>Metazoa</taxon>
        <taxon>Spiralia</taxon>
        <taxon>Lophotrochozoa</taxon>
        <taxon>Mollusca</taxon>
        <taxon>Gastropoda</taxon>
        <taxon>Caenogastropoda</taxon>
        <taxon>Sorbeoconcha</taxon>
        <taxon>Cerithioidea</taxon>
        <taxon>Batillariidae</taxon>
        <taxon>Batillaria</taxon>
    </lineage>
</organism>
<sequence>MLQLRVVPCGAPLPPPSRYTVTRSGHGLTLLSPDSAIPEFHSSSLKKTRTGLRSSLNCLTLGCLKFDKSCDDACTIRDLYKEETVLDRKERNLTYSGENPGL</sequence>
<dbReference type="EMBL" id="JACVVK020000020">
    <property type="protein sequence ID" value="KAK7503407.1"/>
    <property type="molecule type" value="Genomic_DNA"/>
</dbReference>
<comment type="caution">
    <text evidence="1">The sequence shown here is derived from an EMBL/GenBank/DDBJ whole genome shotgun (WGS) entry which is preliminary data.</text>
</comment>
<accession>A0ABD0LVK9</accession>
<dbReference type="AlphaFoldDB" id="A0ABD0LVK9"/>
<evidence type="ECO:0000313" key="2">
    <source>
        <dbReference type="Proteomes" id="UP001519460"/>
    </source>
</evidence>
<proteinExistence type="predicted"/>
<dbReference type="Proteomes" id="UP001519460">
    <property type="component" value="Unassembled WGS sequence"/>
</dbReference>
<protein>
    <submittedName>
        <fullName evidence="1">Uncharacterized protein</fullName>
    </submittedName>
</protein>
<gene>
    <name evidence="1" type="ORF">BaRGS_00005328</name>
</gene>
<keyword evidence="2" id="KW-1185">Reference proteome</keyword>